<dbReference type="GO" id="GO:0003700">
    <property type="term" value="F:DNA-binding transcription factor activity"/>
    <property type="evidence" value="ECO:0007669"/>
    <property type="project" value="InterPro"/>
</dbReference>
<evidence type="ECO:0000256" key="6">
    <source>
        <dbReference type="SAM" id="MobiDB-lite"/>
    </source>
</evidence>
<dbReference type="GO" id="GO:0045893">
    <property type="term" value="P:positive regulation of DNA-templated transcription"/>
    <property type="evidence" value="ECO:0007669"/>
    <property type="project" value="TreeGrafter"/>
</dbReference>
<comment type="similarity">
    <text evidence="3">Belongs to the HD-ZIP homeobox family. Class I subfamily.</text>
</comment>
<feature type="region of interest" description="Disordered" evidence="6">
    <location>
        <begin position="209"/>
        <end position="246"/>
    </location>
</feature>
<feature type="compositionally biased region" description="Acidic residues" evidence="6">
    <location>
        <begin position="450"/>
        <end position="461"/>
    </location>
</feature>
<dbReference type="SMART" id="SM00389">
    <property type="entry name" value="HOX"/>
    <property type="match status" value="1"/>
</dbReference>
<keyword evidence="4 5" id="KW-0371">Homeobox</keyword>
<evidence type="ECO:0000313" key="8">
    <source>
        <dbReference type="EMBL" id="SPO42612.1"/>
    </source>
</evidence>
<evidence type="ECO:0000256" key="1">
    <source>
        <dbReference type="ARBA" id="ARBA00023015"/>
    </source>
</evidence>
<feature type="compositionally biased region" description="Polar residues" evidence="6">
    <location>
        <begin position="463"/>
        <end position="472"/>
    </location>
</feature>
<dbReference type="Pfam" id="PF00046">
    <property type="entry name" value="Homeodomain"/>
    <property type="match status" value="1"/>
</dbReference>
<evidence type="ECO:0000256" key="3">
    <source>
        <dbReference type="ARBA" id="ARBA00025748"/>
    </source>
</evidence>
<gene>
    <name evidence="8" type="ORF">PSANT_00295</name>
</gene>
<feature type="domain" description="Homeobox" evidence="7">
    <location>
        <begin position="157"/>
        <end position="217"/>
    </location>
</feature>
<dbReference type="InterPro" id="IPR045224">
    <property type="entry name" value="HDZip_class_I_plant"/>
</dbReference>
<dbReference type="SUPFAM" id="SSF46689">
    <property type="entry name" value="Homeodomain-like"/>
    <property type="match status" value="1"/>
</dbReference>
<dbReference type="CDD" id="cd00086">
    <property type="entry name" value="homeodomain"/>
    <property type="match status" value="1"/>
</dbReference>
<dbReference type="Gene3D" id="1.10.10.60">
    <property type="entry name" value="Homeodomain-like"/>
    <property type="match status" value="1"/>
</dbReference>
<keyword evidence="4 5" id="KW-0238">DNA-binding</keyword>
<evidence type="ECO:0000256" key="2">
    <source>
        <dbReference type="ARBA" id="ARBA00023163"/>
    </source>
</evidence>
<dbReference type="PANTHER" id="PTHR24326:SF606">
    <property type="entry name" value="HOMEOBOX-LEUCINE ZIPPER PROTEIN ATHB-54"/>
    <property type="match status" value="1"/>
</dbReference>
<protein>
    <submittedName>
        <fullName evidence="8">Related to b mating type locus, bW1 allele</fullName>
    </submittedName>
</protein>
<accession>A0A5C3FDX0</accession>
<dbReference type="OrthoDB" id="6159439at2759"/>
<keyword evidence="2" id="KW-0804">Transcription</keyword>
<dbReference type="GO" id="GO:0043565">
    <property type="term" value="F:sequence-specific DNA binding"/>
    <property type="evidence" value="ECO:0007669"/>
    <property type="project" value="TreeGrafter"/>
</dbReference>
<keyword evidence="9" id="KW-1185">Reference proteome</keyword>
<evidence type="ECO:0000256" key="4">
    <source>
        <dbReference type="PROSITE-ProRule" id="PRU00108"/>
    </source>
</evidence>
<reference evidence="8" key="1">
    <citation type="submission" date="2018-03" db="EMBL/GenBank/DDBJ databases">
        <authorList>
            <person name="Guldener U."/>
        </authorList>
    </citation>
    <scope>NUCLEOTIDE SEQUENCE [LARGE SCALE GENOMIC DNA]</scope>
    <source>
        <strain evidence="8">ATCC34888</strain>
    </source>
</reference>
<organism evidence="8 9">
    <name type="scientific">Pseudozyma antarctica</name>
    <name type="common">Yeast</name>
    <name type="synonym">Candida antarctica</name>
    <dbReference type="NCBI Taxonomy" id="84753"/>
    <lineage>
        <taxon>Eukaryota</taxon>
        <taxon>Fungi</taxon>
        <taxon>Dikarya</taxon>
        <taxon>Basidiomycota</taxon>
        <taxon>Ustilaginomycotina</taxon>
        <taxon>Ustilaginomycetes</taxon>
        <taxon>Ustilaginales</taxon>
        <taxon>Ustilaginaceae</taxon>
        <taxon>Moesziomyces</taxon>
    </lineage>
</organism>
<evidence type="ECO:0000256" key="5">
    <source>
        <dbReference type="RuleBase" id="RU000682"/>
    </source>
</evidence>
<feature type="region of interest" description="Disordered" evidence="6">
    <location>
        <begin position="258"/>
        <end position="324"/>
    </location>
</feature>
<dbReference type="InterPro" id="IPR009057">
    <property type="entry name" value="Homeodomain-like_sf"/>
</dbReference>
<dbReference type="AlphaFoldDB" id="A0A5C3FDX0"/>
<evidence type="ECO:0000313" key="9">
    <source>
        <dbReference type="Proteomes" id="UP000325008"/>
    </source>
</evidence>
<comment type="subcellular location">
    <subcellularLocation>
        <location evidence="4 5">Nucleus</location>
    </subcellularLocation>
</comment>
<feature type="compositionally biased region" description="Low complexity" evidence="6">
    <location>
        <begin position="284"/>
        <end position="323"/>
    </location>
</feature>
<keyword evidence="4 5" id="KW-0539">Nucleus</keyword>
<evidence type="ECO:0000259" key="7">
    <source>
        <dbReference type="PROSITE" id="PS50071"/>
    </source>
</evidence>
<feature type="compositionally biased region" description="Basic residues" evidence="6">
    <location>
        <begin position="210"/>
        <end position="226"/>
    </location>
</feature>
<keyword evidence="1" id="KW-0805">Transcription regulation</keyword>
<comment type="caution">
    <text evidence="8">The sequence shown here is derived from an EMBL/GenBank/DDBJ whole genome shotgun (WGS) entry which is preliminary data.</text>
</comment>
<dbReference type="Proteomes" id="UP000325008">
    <property type="component" value="Unassembled WGS sequence"/>
</dbReference>
<dbReference type="GO" id="GO:0005634">
    <property type="term" value="C:nucleus"/>
    <property type="evidence" value="ECO:0007669"/>
    <property type="project" value="UniProtKB-SubCell"/>
</dbReference>
<name>A0A5C3FDX0_PSEA2</name>
<feature type="DNA-binding region" description="Homeobox" evidence="4">
    <location>
        <begin position="159"/>
        <end position="218"/>
    </location>
</feature>
<dbReference type="InterPro" id="IPR001356">
    <property type="entry name" value="HD"/>
</dbReference>
<dbReference type="PROSITE" id="PS50071">
    <property type="entry name" value="HOMEOBOX_2"/>
    <property type="match status" value="1"/>
</dbReference>
<sequence>MHDTDFLEQVQQLVAQLEKGLPKASVPVVQEASGVSIQLELPMPYKEQCLASLSAYNLADDRKTALSLVYHEHICSLGRAYHTRYSDAVTGLRHMGETDGSFFEAFKTSLQHRFEFHCQQVWETVLTVLDSHCRQDGRSFHANAAINDGLRWKDYSNRDSKANRGHDSDAVRILEQAFQHTPNITQAEKYRLAEVTGLQPKQVTIWFQNRRNRKGRKGAKAAKNSHARVTARAQSPNDCFSPPRDFTLNEKKRKSYGALGVASSSSSDSDSDEGFLKKPRLPRAHSGLSDASTSSSAHTASFIAWSSPSSRSTSSSSVSSSPSDCFDSPGKAHNVFRLLNPLKYDARAKQDMPAVTMATPSLVPYHRAEDRSPFSSDVANGGVYGGAQKLQFARKAMQHEMDFGGLQFDADAMGKDLCESVQRVLEMNFSSLADRSVSDSSWGSVMQGATDDDGWVDDDEPGVSTTPSDNVLPQQATAAAQPQTAPGVMQFGNEAAATSPSIHSAAATTAPWTTQACAVYNGNMGGNNVLSGSNDEPILHHFFEPATHAPAPPSYAPYQQTSPQQPIPAASTTPIANANAFLDFEVEMADLDDLLSSFVQPAVPAPNAAAEVGAGAQVAQQQPAEFYLNFDLSPQMFRAA</sequence>
<feature type="region of interest" description="Disordered" evidence="6">
    <location>
        <begin position="438"/>
        <end position="479"/>
    </location>
</feature>
<dbReference type="PANTHER" id="PTHR24326">
    <property type="entry name" value="HOMEOBOX-LEUCINE ZIPPER PROTEIN"/>
    <property type="match status" value="1"/>
</dbReference>
<proteinExistence type="inferred from homology"/>
<dbReference type="EMBL" id="OOIQ01000001">
    <property type="protein sequence ID" value="SPO42612.1"/>
    <property type="molecule type" value="Genomic_DNA"/>
</dbReference>